<dbReference type="EMBL" id="JAVDRD010000025">
    <property type="protein sequence ID" value="MDR6513380.1"/>
    <property type="molecule type" value="Genomic_DNA"/>
</dbReference>
<evidence type="ECO:0008006" key="3">
    <source>
        <dbReference type="Google" id="ProtNLM"/>
    </source>
</evidence>
<organism evidence="1 2">
    <name type="scientific">Novosphingobium capsulatum</name>
    <dbReference type="NCBI Taxonomy" id="13688"/>
    <lineage>
        <taxon>Bacteria</taxon>
        <taxon>Pseudomonadati</taxon>
        <taxon>Pseudomonadota</taxon>
        <taxon>Alphaproteobacteria</taxon>
        <taxon>Sphingomonadales</taxon>
        <taxon>Sphingomonadaceae</taxon>
        <taxon>Novosphingobium</taxon>
    </lineage>
</organism>
<accession>A0ABU1MSQ6</accession>
<evidence type="ECO:0000313" key="2">
    <source>
        <dbReference type="Proteomes" id="UP001184150"/>
    </source>
</evidence>
<sequence length="188" mass="20419">MTETNDTEVTTAQAFEAVRHELSLLHNAVANLTAARERIPDHTAALDGIDRSLGNVRARLAAIEQAPAVSLTPAEMAKQIDLAAQTVRIEDRRMLDTARAALDRSAGQIDSVVKRGQAVDRQIERQIWCAVAGLLAGSLLCATLPGAIARSLPASWHVPEWMAARTMNMDQRAAGERLIATARRPERL</sequence>
<protein>
    <recommendedName>
        <fullName evidence="3">DUF3618 domain-containing protein</fullName>
    </recommendedName>
</protein>
<dbReference type="Proteomes" id="UP001184150">
    <property type="component" value="Unassembled WGS sequence"/>
</dbReference>
<keyword evidence="2" id="KW-1185">Reference proteome</keyword>
<dbReference type="RefSeq" id="WP_309806645.1">
    <property type="nucleotide sequence ID" value="NZ_JAVDRD010000025.1"/>
</dbReference>
<proteinExistence type="predicted"/>
<reference evidence="1 2" key="1">
    <citation type="submission" date="2023-07" db="EMBL/GenBank/DDBJ databases">
        <title>Sorghum-associated microbial communities from plants grown in Nebraska, USA.</title>
        <authorList>
            <person name="Schachtman D."/>
        </authorList>
    </citation>
    <scope>NUCLEOTIDE SEQUENCE [LARGE SCALE GENOMIC DNA]</scope>
    <source>
        <strain evidence="1 2">DS1027</strain>
    </source>
</reference>
<comment type="caution">
    <text evidence="1">The sequence shown here is derived from an EMBL/GenBank/DDBJ whole genome shotgun (WGS) entry which is preliminary data.</text>
</comment>
<evidence type="ECO:0000313" key="1">
    <source>
        <dbReference type="EMBL" id="MDR6513380.1"/>
    </source>
</evidence>
<gene>
    <name evidence="1" type="ORF">J2792_004274</name>
</gene>
<name>A0ABU1MSQ6_9SPHN</name>